<dbReference type="Gene3D" id="1.20.1290.10">
    <property type="entry name" value="AhpD-like"/>
    <property type="match status" value="1"/>
</dbReference>
<evidence type="ECO:0000313" key="2">
    <source>
        <dbReference type="EMBL" id="RVX68342.1"/>
    </source>
</evidence>
<accession>A0A438MX92</accession>
<dbReference type="VEuPathDB" id="FungiDB:PV10_05727"/>
<proteinExistence type="predicted"/>
<organism evidence="2 3">
    <name type="scientific">Exophiala mesophila</name>
    <name type="common">Black yeast-like fungus</name>
    <dbReference type="NCBI Taxonomy" id="212818"/>
    <lineage>
        <taxon>Eukaryota</taxon>
        <taxon>Fungi</taxon>
        <taxon>Dikarya</taxon>
        <taxon>Ascomycota</taxon>
        <taxon>Pezizomycotina</taxon>
        <taxon>Eurotiomycetes</taxon>
        <taxon>Chaetothyriomycetidae</taxon>
        <taxon>Chaetothyriales</taxon>
        <taxon>Herpotrichiellaceae</taxon>
        <taxon>Exophiala</taxon>
    </lineage>
</organism>
<gene>
    <name evidence="2" type="ORF">B0A52_07345</name>
</gene>
<dbReference type="PANTHER" id="PTHR28180">
    <property type="entry name" value="CONSERVED MITOCHONDRIAL PROTEIN-RELATED"/>
    <property type="match status" value="1"/>
</dbReference>
<dbReference type="Proteomes" id="UP000288859">
    <property type="component" value="Unassembled WGS sequence"/>
</dbReference>
<name>A0A438MX92_EXOME</name>
<protein>
    <submittedName>
        <fullName evidence="2">Uncharacterized protein</fullName>
    </submittedName>
</protein>
<dbReference type="InterPro" id="IPR029032">
    <property type="entry name" value="AhpD-like"/>
</dbReference>
<sequence>MHDLLTPQLVRRVRSAVIQESLKVEEQQFTSYRSIYPRQRLGHLWDLLYYAFDFRLIERPATKLPCYGCLETKPLWAFVERMSIKGTGLGARYARDRMCKDCMRRYRHIEGFWWKENWVKKSDTVRKSTRTNRIKGWVVHGGSLVNPDQEVGVCSSCGCGSFELWWGCKDCFELEERRRREEDLEDFYGWQRKVVDVLEAWRVRKEGKRRQRVARRERSRGRNRWWTLNIDRSNWEWQGGLNDRLAALLEWTEHKTQPKSPNAASRASITPEVSQSNTQPWRAIDQIPLPENRRKLVIFASSWDYLERNKSKMSPTDATHKVHSKISASDIQPVSKPQPLPTLKPDPLSHRSILQVSKQSKQLDFDRLHKCMSPSLPSDPEALSLWYILTTSLLLSFHKEKLVADLWRHIIRTVTDTNDQLAVARCIREACLKSSTLVGFPRAINALIAFKTAIDTSTPHLSSILSSDQSLRSPISSAQKSSRGMEFFKQIYKQHTGRVLAAMDETSGGDLTYFAINCIYGELLADHSIVGARDTGLLEFVCCLADDCAPQAKGHFFGSINLGASNEILRSSILLTADMASQLGLDSPWEANREEYRFLDRVLV</sequence>
<dbReference type="OrthoDB" id="5537330at2759"/>
<feature type="compositionally biased region" description="Polar residues" evidence="1">
    <location>
        <begin position="258"/>
        <end position="280"/>
    </location>
</feature>
<dbReference type="PANTHER" id="PTHR28180:SF2">
    <property type="entry name" value="PEROXISOMAL PROTEIN 2"/>
    <property type="match status" value="1"/>
</dbReference>
<evidence type="ECO:0000313" key="3">
    <source>
        <dbReference type="Proteomes" id="UP000288859"/>
    </source>
</evidence>
<dbReference type="InterPro" id="IPR052999">
    <property type="entry name" value="PTS1_Protein"/>
</dbReference>
<comment type="caution">
    <text evidence="2">The sequence shown here is derived from an EMBL/GenBank/DDBJ whole genome shotgun (WGS) entry which is preliminary data.</text>
</comment>
<dbReference type="SUPFAM" id="SSF69118">
    <property type="entry name" value="AhpD-like"/>
    <property type="match status" value="1"/>
</dbReference>
<dbReference type="EMBL" id="NAJM01000039">
    <property type="protein sequence ID" value="RVX68342.1"/>
    <property type="molecule type" value="Genomic_DNA"/>
</dbReference>
<reference evidence="2 3" key="1">
    <citation type="submission" date="2017-03" db="EMBL/GenBank/DDBJ databases">
        <title>Genomes of endolithic fungi from Antarctica.</title>
        <authorList>
            <person name="Coleine C."/>
            <person name="Masonjones S."/>
            <person name="Stajich J.E."/>
        </authorList>
    </citation>
    <scope>NUCLEOTIDE SEQUENCE [LARGE SCALE GENOMIC DNA]</scope>
    <source>
        <strain evidence="2 3">CCFEE 6314</strain>
    </source>
</reference>
<dbReference type="AlphaFoldDB" id="A0A438MX92"/>
<feature type="region of interest" description="Disordered" evidence="1">
    <location>
        <begin position="256"/>
        <end position="286"/>
    </location>
</feature>
<evidence type="ECO:0000256" key="1">
    <source>
        <dbReference type="SAM" id="MobiDB-lite"/>
    </source>
</evidence>